<keyword evidence="3" id="KW-1185">Reference proteome</keyword>
<comment type="caution">
    <text evidence="2">The sequence shown here is derived from an EMBL/GenBank/DDBJ whole genome shotgun (WGS) entry which is preliminary data.</text>
</comment>
<protein>
    <submittedName>
        <fullName evidence="2">Uncharacterized protein</fullName>
    </submittedName>
</protein>
<sequence>MLFLICGQNTCVSSAKSVAYLLHKGYAIVWKTNGNDVHVLDEETLEALDSGDETLCIKDGERALVLSEVSALLRKRARTDDDEESPTEAKAVKQPDAGAPTEAKDSDAGATHGVEQPQQRPSIREMKWLLRDRKVPEHLIPLEVGDLWETYKEYVQEHVQERDEEEVCELSDEEDEVIHSHREDEEDGSDGEESDGEESDGGESDGGESDGGESDGGESDGGESDGGESDGADSVEDGLTANRAPNRASTERNTDVQGYKYFDARKKKGYWARTDAANGVSNEKLRSMEKSADSMAERLRKIDTLRKDPNAPPSEREQADQIFEKLIKKVSAETVRAFETCTKDARHGMVNVLILFDDKPASVLKGWMSTLVRAICTQYSVAYYESKLSERKPACVGARNALLHRMFVFYGAKDLATEAALTFVALFNQCICDATGLRDSWRQGFADTLLNLQEEVKRYHESCRNVCSALQVSEELQKRALEENHVRLKNNKGRRGASRHNASYHAGSERAKSVHSTKSTLAQ</sequence>
<feature type="compositionally biased region" description="Polar residues" evidence="1">
    <location>
        <begin position="514"/>
        <end position="523"/>
    </location>
</feature>
<accession>A0AB34IRK1</accession>
<feature type="region of interest" description="Disordered" evidence="1">
    <location>
        <begin position="75"/>
        <end position="125"/>
    </location>
</feature>
<evidence type="ECO:0000256" key="1">
    <source>
        <dbReference type="SAM" id="MobiDB-lite"/>
    </source>
</evidence>
<dbReference type="EMBL" id="JBGBPQ010000019">
    <property type="protein sequence ID" value="KAL1504770.1"/>
    <property type="molecule type" value="Genomic_DNA"/>
</dbReference>
<feature type="compositionally biased region" description="Basic residues" evidence="1">
    <location>
        <begin position="487"/>
        <end position="498"/>
    </location>
</feature>
<evidence type="ECO:0000313" key="3">
    <source>
        <dbReference type="Proteomes" id="UP001515480"/>
    </source>
</evidence>
<evidence type="ECO:0000313" key="2">
    <source>
        <dbReference type="EMBL" id="KAL1504770.1"/>
    </source>
</evidence>
<organism evidence="2 3">
    <name type="scientific">Prymnesium parvum</name>
    <name type="common">Toxic golden alga</name>
    <dbReference type="NCBI Taxonomy" id="97485"/>
    <lineage>
        <taxon>Eukaryota</taxon>
        <taxon>Haptista</taxon>
        <taxon>Haptophyta</taxon>
        <taxon>Prymnesiophyceae</taxon>
        <taxon>Prymnesiales</taxon>
        <taxon>Prymnesiaceae</taxon>
        <taxon>Prymnesium</taxon>
    </lineage>
</organism>
<proteinExistence type="predicted"/>
<feature type="compositionally biased region" description="Acidic residues" evidence="1">
    <location>
        <begin position="184"/>
        <end position="236"/>
    </location>
</feature>
<dbReference type="Proteomes" id="UP001515480">
    <property type="component" value="Unassembled WGS sequence"/>
</dbReference>
<reference evidence="2 3" key="1">
    <citation type="journal article" date="2024" name="Science">
        <title>Giant polyketide synthase enzymes in the biosynthesis of giant marine polyether toxins.</title>
        <authorList>
            <person name="Fallon T.R."/>
            <person name="Shende V.V."/>
            <person name="Wierzbicki I.H."/>
            <person name="Pendleton A.L."/>
            <person name="Watervoot N.F."/>
            <person name="Auber R.P."/>
            <person name="Gonzalez D.J."/>
            <person name="Wisecaver J.H."/>
            <person name="Moore B.S."/>
        </authorList>
    </citation>
    <scope>NUCLEOTIDE SEQUENCE [LARGE SCALE GENOMIC DNA]</scope>
    <source>
        <strain evidence="2 3">12B1</strain>
    </source>
</reference>
<dbReference type="AlphaFoldDB" id="A0AB34IRK1"/>
<feature type="region of interest" description="Disordered" evidence="1">
    <location>
        <begin position="159"/>
        <end position="253"/>
    </location>
</feature>
<name>A0AB34IRK1_PRYPA</name>
<feature type="compositionally biased region" description="Acidic residues" evidence="1">
    <location>
        <begin position="162"/>
        <end position="176"/>
    </location>
</feature>
<gene>
    <name evidence="2" type="ORF">AB1Y20_008546</name>
</gene>
<feature type="region of interest" description="Disordered" evidence="1">
    <location>
        <begin position="483"/>
        <end position="523"/>
    </location>
</feature>